<feature type="transmembrane region" description="Helical" evidence="2">
    <location>
        <begin position="124"/>
        <end position="148"/>
    </location>
</feature>
<feature type="compositionally biased region" description="Basic and acidic residues" evidence="1">
    <location>
        <begin position="171"/>
        <end position="220"/>
    </location>
</feature>
<feature type="region of interest" description="Disordered" evidence="1">
    <location>
        <begin position="154"/>
        <end position="290"/>
    </location>
</feature>
<dbReference type="AlphaFoldDB" id="A0AAN8F2Q6"/>
<evidence type="ECO:0000256" key="2">
    <source>
        <dbReference type="SAM" id="Phobius"/>
    </source>
</evidence>
<proteinExistence type="predicted"/>
<sequence>MACVAIHSHLLVSILTIYAMIVILLLQSGLWDMSPSIVNVSETATEHHFNFDGFKVMSSLILHFLCFLCVLVCLIANNVKYAARVIPPIVIITVMVFNSIFNAAACAALWFHHAPGYPCGYSRAIQGGAVMSTVSLVHNIIIIATFCYRSPSHPSLRASEEPNAALPTAPKVEEKEDSKEKEKEPQGPLGETKKPGKGDEKQSDPNKPKEESKAGSKEQQEPSGPGKGSTEDQATTNEAELKKSTKDLKMDKAQHTKHASAEKTRKKKSTKGPDDAQKGSDDQKKATEGD</sequence>
<keyword evidence="2" id="KW-1133">Transmembrane helix</keyword>
<keyword evidence="4" id="KW-1185">Reference proteome</keyword>
<evidence type="ECO:0000313" key="3">
    <source>
        <dbReference type="EMBL" id="KAK5968019.1"/>
    </source>
</evidence>
<dbReference type="EMBL" id="WIXE01021815">
    <property type="protein sequence ID" value="KAK5968019.1"/>
    <property type="molecule type" value="Genomic_DNA"/>
</dbReference>
<reference evidence="3 4" key="1">
    <citation type="submission" date="2019-10" db="EMBL/GenBank/DDBJ databases">
        <title>Assembly and Annotation for the nematode Trichostrongylus colubriformis.</title>
        <authorList>
            <person name="Martin J."/>
        </authorList>
    </citation>
    <scope>NUCLEOTIDE SEQUENCE [LARGE SCALE GENOMIC DNA]</scope>
    <source>
        <strain evidence="3">G859</strain>
        <tissue evidence="3">Whole worm</tissue>
    </source>
</reference>
<dbReference type="Proteomes" id="UP001331761">
    <property type="component" value="Unassembled WGS sequence"/>
</dbReference>
<feature type="transmembrane region" description="Helical" evidence="2">
    <location>
        <begin position="56"/>
        <end position="77"/>
    </location>
</feature>
<feature type="transmembrane region" description="Helical" evidence="2">
    <location>
        <begin position="12"/>
        <end position="31"/>
    </location>
</feature>
<keyword evidence="2" id="KW-0472">Membrane</keyword>
<evidence type="ECO:0000313" key="4">
    <source>
        <dbReference type="Proteomes" id="UP001331761"/>
    </source>
</evidence>
<evidence type="ECO:0000256" key="1">
    <source>
        <dbReference type="SAM" id="MobiDB-lite"/>
    </source>
</evidence>
<gene>
    <name evidence="3" type="ORF">GCK32_000872</name>
</gene>
<feature type="compositionally biased region" description="Basic and acidic residues" evidence="1">
    <location>
        <begin position="239"/>
        <end position="263"/>
    </location>
</feature>
<feature type="compositionally biased region" description="Basic and acidic residues" evidence="1">
    <location>
        <begin position="271"/>
        <end position="290"/>
    </location>
</feature>
<accession>A0AAN8F2Q6</accession>
<protein>
    <submittedName>
        <fullName evidence="3">Uncharacterized protein</fullName>
    </submittedName>
</protein>
<comment type="caution">
    <text evidence="3">The sequence shown here is derived from an EMBL/GenBank/DDBJ whole genome shotgun (WGS) entry which is preliminary data.</text>
</comment>
<feature type="transmembrane region" description="Helical" evidence="2">
    <location>
        <begin position="89"/>
        <end position="112"/>
    </location>
</feature>
<organism evidence="3 4">
    <name type="scientific">Trichostrongylus colubriformis</name>
    <name type="common">Black scour worm</name>
    <dbReference type="NCBI Taxonomy" id="6319"/>
    <lineage>
        <taxon>Eukaryota</taxon>
        <taxon>Metazoa</taxon>
        <taxon>Ecdysozoa</taxon>
        <taxon>Nematoda</taxon>
        <taxon>Chromadorea</taxon>
        <taxon>Rhabditida</taxon>
        <taxon>Rhabditina</taxon>
        <taxon>Rhabditomorpha</taxon>
        <taxon>Strongyloidea</taxon>
        <taxon>Trichostrongylidae</taxon>
        <taxon>Trichostrongylus</taxon>
    </lineage>
</organism>
<name>A0AAN8F2Q6_TRICO</name>
<keyword evidence="2" id="KW-0812">Transmembrane</keyword>